<dbReference type="PROSITE" id="PS50297">
    <property type="entry name" value="ANK_REP_REGION"/>
    <property type="match status" value="1"/>
</dbReference>
<keyword evidence="2" id="KW-0732">Signal</keyword>
<protein>
    <submittedName>
        <fullName evidence="3">Uncharacterized protein</fullName>
    </submittedName>
</protein>
<evidence type="ECO:0000313" key="4">
    <source>
        <dbReference type="Proteomes" id="UP000245872"/>
    </source>
</evidence>
<reference evidence="3 4" key="1">
    <citation type="submission" date="2018-05" db="EMBL/GenBank/DDBJ databases">
        <title>Candidatus Cardinium hertigii Genome Assembly.</title>
        <authorList>
            <person name="Showmaker K.C."/>
            <person name="Walden K.O."/>
            <person name="Fields C.J."/>
            <person name="Lambert K.N."/>
            <person name="Hudson M.E."/>
        </authorList>
    </citation>
    <scope>NUCLEOTIDE SEQUENCE [LARGE SCALE GENOMIC DNA]</scope>
    <source>
        <strain evidence="4">cHgTN10</strain>
    </source>
</reference>
<organism evidence="3 4">
    <name type="scientific">Candidatus Cardinium hertigii</name>
    <dbReference type="NCBI Taxonomy" id="247481"/>
    <lineage>
        <taxon>Bacteria</taxon>
        <taxon>Pseudomonadati</taxon>
        <taxon>Bacteroidota</taxon>
        <taxon>Cytophagia</taxon>
        <taxon>Cytophagales</taxon>
        <taxon>Amoebophilaceae</taxon>
        <taxon>Candidatus Cardinium</taxon>
    </lineage>
</organism>
<dbReference type="EMBL" id="CP029619">
    <property type="protein sequence ID" value="AWN82146.1"/>
    <property type="molecule type" value="Genomic_DNA"/>
</dbReference>
<evidence type="ECO:0000313" key="3">
    <source>
        <dbReference type="EMBL" id="AWN82146.1"/>
    </source>
</evidence>
<keyword evidence="1" id="KW-0040">ANK repeat</keyword>
<dbReference type="SUPFAM" id="SSF48403">
    <property type="entry name" value="Ankyrin repeat"/>
    <property type="match status" value="1"/>
</dbReference>
<proteinExistence type="predicted"/>
<gene>
    <name evidence="3" type="ORF">DK880_00845</name>
</gene>
<dbReference type="Pfam" id="PF00023">
    <property type="entry name" value="Ank"/>
    <property type="match status" value="1"/>
</dbReference>
<sequence length="369" mass="42478" precursor="true">MKMKQIKSIRNGLLFFFFLYPFGAFASNTVKIQGSHEAREDASSKHTAVEKRGQNLITFIKTKGKEISVDDTFLHNISNNLTLQEVKALAQTDLWNPHIRYVLFAKVTGWLTLGKCKGREKEFSKKQLQVYRTILDFIYKQGIDVNDNTKLDSVELQLDNGNTLLMQVISNGRDLVDQMLPLMYLRTFKADPFVYNYRDRKNALHFLLLKGHDVQQCIINVIQQHPAIKAHINDQTIYGDTALHLACVRRDLTNIKQLLKHGAKDSLHMVNKIGKKPVDMLLMPTEERMRWIYLYLGFDNLSADYFNNSERLAKYLKLALLEEEKKALAYVATIDEKKFNADPNAIEAMLEDTNKDSSIHSNVKEHVIA</sequence>
<dbReference type="AlphaFoldDB" id="A0A2Z3LEM2"/>
<dbReference type="Gene3D" id="1.25.40.20">
    <property type="entry name" value="Ankyrin repeat-containing domain"/>
    <property type="match status" value="1"/>
</dbReference>
<dbReference type="InterPro" id="IPR036770">
    <property type="entry name" value="Ankyrin_rpt-contain_sf"/>
</dbReference>
<evidence type="ECO:0000256" key="2">
    <source>
        <dbReference type="SAM" id="SignalP"/>
    </source>
</evidence>
<dbReference type="SMART" id="SM00248">
    <property type="entry name" value="ANK"/>
    <property type="match status" value="1"/>
</dbReference>
<feature type="signal peptide" evidence="2">
    <location>
        <begin position="1"/>
        <end position="26"/>
    </location>
</feature>
<keyword evidence="4" id="KW-1185">Reference proteome</keyword>
<dbReference type="PROSITE" id="PS50088">
    <property type="entry name" value="ANK_REPEAT"/>
    <property type="match status" value="1"/>
</dbReference>
<dbReference type="InterPro" id="IPR002110">
    <property type="entry name" value="Ankyrin_rpt"/>
</dbReference>
<dbReference type="Proteomes" id="UP000245872">
    <property type="component" value="Chromosome"/>
</dbReference>
<dbReference type="OrthoDB" id="981824at2"/>
<dbReference type="KEGG" id="cher:DK880_00845"/>
<name>A0A2Z3LEM2_9BACT</name>
<evidence type="ECO:0000256" key="1">
    <source>
        <dbReference type="PROSITE-ProRule" id="PRU00023"/>
    </source>
</evidence>
<feature type="repeat" description="ANK" evidence="1">
    <location>
        <begin position="238"/>
        <end position="263"/>
    </location>
</feature>
<feature type="chain" id="PRO_5016255423" evidence="2">
    <location>
        <begin position="27"/>
        <end position="369"/>
    </location>
</feature>
<accession>A0A2Z3LEM2</accession>